<organism evidence="3 4">
    <name type="scientific">Extremus antarcticus</name>
    <dbReference type="NCBI Taxonomy" id="702011"/>
    <lineage>
        <taxon>Eukaryota</taxon>
        <taxon>Fungi</taxon>
        <taxon>Dikarya</taxon>
        <taxon>Ascomycota</taxon>
        <taxon>Pezizomycotina</taxon>
        <taxon>Dothideomycetes</taxon>
        <taxon>Dothideomycetidae</taxon>
        <taxon>Mycosphaerellales</taxon>
        <taxon>Extremaceae</taxon>
        <taxon>Extremus</taxon>
    </lineage>
</organism>
<evidence type="ECO:0000256" key="1">
    <source>
        <dbReference type="SAM" id="MobiDB-lite"/>
    </source>
</evidence>
<name>A0AAJ0D7J3_9PEZI</name>
<keyword evidence="4" id="KW-1185">Reference proteome</keyword>
<reference evidence="3" key="1">
    <citation type="submission" date="2023-04" db="EMBL/GenBank/DDBJ databases">
        <title>Black Yeasts Isolated from many extreme environments.</title>
        <authorList>
            <person name="Coleine C."/>
            <person name="Stajich J.E."/>
            <person name="Selbmann L."/>
        </authorList>
    </citation>
    <scope>NUCLEOTIDE SEQUENCE</scope>
    <source>
        <strain evidence="3">CCFEE 5312</strain>
    </source>
</reference>
<proteinExistence type="predicted"/>
<keyword evidence="2" id="KW-0732">Signal</keyword>
<dbReference type="Proteomes" id="UP001271007">
    <property type="component" value="Unassembled WGS sequence"/>
</dbReference>
<dbReference type="EMBL" id="JAWDJX010000053">
    <property type="protein sequence ID" value="KAK3048079.1"/>
    <property type="molecule type" value="Genomic_DNA"/>
</dbReference>
<sequence length="535" mass="59878">MWKALVLAIALAREVIADWQFRSRPDLAPPRLNITIPPTKDVEKGYLFVAPFAGLQDTVNEQHGPRQAGPYIFRDDGDLIWSGYGYYSIWATNFLTVEWEGKPVLACFEGDHNPGYGHGHGHVTFLDQHYETIRELRAGRHKISDKHEFWTRDGKTAFIQIYQPVPRLLKKYGAKPEQQWIVNAIIQELNIATGEVLFEWASLDHVSPDESVLPINPGQAGSGYNSSDAWDYFHINSVDKDPAGNYLISARDACSVHKIDGKTGAILWRLNGKQSDFKFDKKAGKFCFQHHARFLEQYDDIEVISLYDNSAHGTEAGDGGEVHTAPTSSGKILKLNTTSWTAELVQGYYPPDDLLSKSQGSTQVLPNSNVLVNWGSEGAMTEYLPNGTAIFHAYMDSGLLGVGVENYRAYRYNWTGFPNEEPAIVALEDDKGTSIYVSWNGDTETKHWRFFERASKGSTVNRLLGEIERRSFETMLRVDNITDVEVFAEAISHDGAVLTGTRPTIPQPNVSPPHGHSSSWSDLDGEQLVQQILDT</sequence>
<comment type="caution">
    <text evidence="3">The sequence shown here is derived from an EMBL/GenBank/DDBJ whole genome shotgun (WGS) entry which is preliminary data.</text>
</comment>
<feature type="signal peptide" evidence="2">
    <location>
        <begin position="1"/>
        <end position="17"/>
    </location>
</feature>
<evidence type="ECO:0000256" key="2">
    <source>
        <dbReference type="SAM" id="SignalP"/>
    </source>
</evidence>
<dbReference type="PANTHER" id="PTHR35340:SF9">
    <property type="entry name" value="ASST-DOMAIN-CONTAINING PROTEIN"/>
    <property type="match status" value="1"/>
</dbReference>
<feature type="chain" id="PRO_5042501120" description="ASST-domain-containing protein" evidence="2">
    <location>
        <begin position="18"/>
        <end position="535"/>
    </location>
</feature>
<evidence type="ECO:0008006" key="5">
    <source>
        <dbReference type="Google" id="ProtNLM"/>
    </source>
</evidence>
<dbReference type="InterPro" id="IPR011047">
    <property type="entry name" value="Quinoprotein_ADH-like_sf"/>
</dbReference>
<dbReference type="Pfam" id="PF14269">
    <property type="entry name" value="Arylsulfotran_2"/>
    <property type="match status" value="1"/>
</dbReference>
<gene>
    <name evidence="3" type="ORF">LTR09_010595</name>
</gene>
<evidence type="ECO:0000313" key="3">
    <source>
        <dbReference type="EMBL" id="KAK3048079.1"/>
    </source>
</evidence>
<evidence type="ECO:0000313" key="4">
    <source>
        <dbReference type="Proteomes" id="UP001271007"/>
    </source>
</evidence>
<dbReference type="SUPFAM" id="SSF50998">
    <property type="entry name" value="Quinoprotein alcohol dehydrogenase-like"/>
    <property type="match status" value="1"/>
</dbReference>
<feature type="region of interest" description="Disordered" evidence="1">
    <location>
        <begin position="498"/>
        <end position="522"/>
    </location>
</feature>
<dbReference type="AlphaFoldDB" id="A0AAJ0D7J3"/>
<dbReference type="InterPro" id="IPR039535">
    <property type="entry name" value="ASST-like"/>
</dbReference>
<dbReference type="PANTHER" id="PTHR35340">
    <property type="entry name" value="PQQ ENZYME REPEAT PROTEIN-RELATED"/>
    <property type="match status" value="1"/>
</dbReference>
<protein>
    <recommendedName>
        <fullName evidence="5">ASST-domain-containing protein</fullName>
    </recommendedName>
</protein>
<dbReference type="InterPro" id="IPR053143">
    <property type="entry name" value="Arylsulfate_ST"/>
</dbReference>
<accession>A0AAJ0D7J3</accession>